<dbReference type="HOGENOM" id="CLU_3109125_0_0_1"/>
<dbReference type="Gene3D" id="3.40.30.10">
    <property type="entry name" value="Glutaredoxin"/>
    <property type="match status" value="1"/>
</dbReference>
<name>W1P5R3_AMBTC</name>
<reference evidence="3" key="1">
    <citation type="journal article" date="2013" name="Science">
        <title>The Amborella genome and the evolution of flowering plants.</title>
        <authorList>
            <consortium name="Amborella Genome Project"/>
        </authorList>
    </citation>
    <scope>NUCLEOTIDE SEQUENCE [LARGE SCALE GENOMIC DNA]</scope>
</reference>
<evidence type="ECO:0000313" key="3">
    <source>
        <dbReference type="Proteomes" id="UP000017836"/>
    </source>
</evidence>
<evidence type="ECO:0000313" key="2">
    <source>
        <dbReference type="EMBL" id="ERN03029.1"/>
    </source>
</evidence>
<dbReference type="InterPro" id="IPR036249">
    <property type="entry name" value="Thioredoxin-like_sf"/>
</dbReference>
<dbReference type="AlphaFoldDB" id="W1P5R3"/>
<protein>
    <recommendedName>
        <fullName evidence="1">Thioredoxin domain-containing protein</fullName>
    </recommendedName>
</protein>
<dbReference type="STRING" id="13333.W1P5R3"/>
<dbReference type="SUPFAM" id="SSF52833">
    <property type="entry name" value="Thioredoxin-like"/>
    <property type="match status" value="1"/>
</dbReference>
<proteinExistence type="predicted"/>
<accession>W1P5R3</accession>
<dbReference type="EMBL" id="KI394411">
    <property type="protein sequence ID" value="ERN03029.1"/>
    <property type="molecule type" value="Genomic_DNA"/>
</dbReference>
<organism evidence="2 3">
    <name type="scientific">Amborella trichopoda</name>
    <dbReference type="NCBI Taxonomy" id="13333"/>
    <lineage>
        <taxon>Eukaryota</taxon>
        <taxon>Viridiplantae</taxon>
        <taxon>Streptophyta</taxon>
        <taxon>Embryophyta</taxon>
        <taxon>Tracheophyta</taxon>
        <taxon>Spermatophyta</taxon>
        <taxon>Magnoliopsida</taxon>
        <taxon>Amborellales</taxon>
        <taxon>Amborellaceae</taxon>
        <taxon>Amborella</taxon>
    </lineage>
</organism>
<dbReference type="InterPro" id="IPR013766">
    <property type="entry name" value="Thioredoxin_domain"/>
</dbReference>
<dbReference type="Proteomes" id="UP000017836">
    <property type="component" value="Unassembled WGS sequence"/>
</dbReference>
<keyword evidence="3" id="KW-1185">Reference proteome</keyword>
<dbReference type="Pfam" id="PF00085">
    <property type="entry name" value="Thioredoxin"/>
    <property type="match status" value="1"/>
</dbReference>
<gene>
    <name evidence="2" type="ORF">AMTR_s00181p00012950</name>
</gene>
<feature type="domain" description="Thioredoxin" evidence="1">
    <location>
        <begin position="2"/>
        <end position="46"/>
    </location>
</feature>
<dbReference type="CDD" id="cd02947">
    <property type="entry name" value="TRX_family"/>
    <property type="match status" value="1"/>
</dbReference>
<sequence>MVDTEENPNLSKSEGVSSVPAFKIYKNGSQVKDIAGSNPQLLESSIKYHSS</sequence>
<dbReference type="Gramene" id="ERN03029">
    <property type="protein sequence ID" value="ERN03029"/>
    <property type="gene ID" value="AMTR_s00181p00012950"/>
</dbReference>
<evidence type="ECO:0000259" key="1">
    <source>
        <dbReference type="Pfam" id="PF00085"/>
    </source>
</evidence>